<accession>A0A1B2DBX5</accession>
<organism evidence="1">
    <name type="scientific">Paenibacillus sp. BIHB 4019</name>
    <dbReference type="NCBI Taxonomy" id="1870819"/>
    <lineage>
        <taxon>Bacteria</taxon>
        <taxon>Bacillati</taxon>
        <taxon>Bacillota</taxon>
        <taxon>Bacilli</taxon>
        <taxon>Bacillales</taxon>
        <taxon>Paenibacillaceae</taxon>
        <taxon>Paenibacillus</taxon>
    </lineage>
</organism>
<evidence type="ECO:0000313" key="1">
    <source>
        <dbReference type="EMBL" id="ANY65220.1"/>
    </source>
</evidence>
<reference evidence="1" key="1">
    <citation type="submission" date="2016-08" db="EMBL/GenBank/DDBJ databases">
        <title>Complete Genome Seqeunce of Paenibacillus sp. BIHB 4019 from tea rhizoplane.</title>
        <authorList>
            <person name="Thakur R."/>
            <person name="Swarnkar M.K."/>
            <person name="Gulati A."/>
        </authorList>
    </citation>
    <scope>NUCLEOTIDE SEQUENCE [LARGE SCALE GENOMIC DNA]</scope>
    <source>
        <strain evidence="1">BIHB4019</strain>
    </source>
</reference>
<protein>
    <submittedName>
        <fullName evidence="1">Uncharacterized protein</fullName>
    </submittedName>
</protein>
<dbReference type="EMBL" id="CP016808">
    <property type="protein sequence ID" value="ANY65220.1"/>
    <property type="molecule type" value="Genomic_DNA"/>
</dbReference>
<proteinExistence type="predicted"/>
<name>A0A1B2DBX5_9BACL</name>
<sequence>MADRNNRYFCTKHGSEIKLSPTGVEFTGGSKEPLFLKLDDADRRRVGQYNPSIKELHDDLQK</sequence>
<dbReference type="AlphaFoldDB" id="A0A1B2DBX5"/>
<gene>
    <name evidence="1" type="ORF">BBD42_01040</name>
</gene>